<dbReference type="Gene3D" id="1.25.40.20">
    <property type="entry name" value="Ankyrin repeat-containing domain"/>
    <property type="match status" value="2"/>
</dbReference>
<feature type="repeat" description="ANK" evidence="3">
    <location>
        <begin position="66"/>
        <end position="98"/>
    </location>
</feature>
<name>A0AAU9V1E8_EUPED</name>
<dbReference type="GO" id="GO:0085020">
    <property type="term" value="P:protein K6-linked ubiquitination"/>
    <property type="evidence" value="ECO:0007669"/>
    <property type="project" value="TreeGrafter"/>
</dbReference>
<accession>A0AAU9V1E8</accession>
<dbReference type="Proteomes" id="UP001153954">
    <property type="component" value="Unassembled WGS sequence"/>
</dbReference>
<evidence type="ECO:0008006" key="6">
    <source>
        <dbReference type="Google" id="ProtNLM"/>
    </source>
</evidence>
<evidence type="ECO:0000256" key="3">
    <source>
        <dbReference type="PROSITE-ProRule" id="PRU00023"/>
    </source>
</evidence>
<dbReference type="EMBL" id="CAKOGL010000027">
    <property type="protein sequence ID" value="CAH2104639.1"/>
    <property type="molecule type" value="Genomic_DNA"/>
</dbReference>
<dbReference type="PRINTS" id="PR01415">
    <property type="entry name" value="ANKYRIN"/>
</dbReference>
<dbReference type="GO" id="GO:0031436">
    <property type="term" value="C:BRCA1-BARD1 complex"/>
    <property type="evidence" value="ECO:0007669"/>
    <property type="project" value="TreeGrafter"/>
</dbReference>
<dbReference type="SUPFAM" id="SSF48403">
    <property type="entry name" value="Ankyrin repeat"/>
    <property type="match status" value="1"/>
</dbReference>
<keyword evidence="5" id="KW-1185">Reference proteome</keyword>
<keyword evidence="2 3" id="KW-0040">ANK repeat</keyword>
<dbReference type="Pfam" id="PF12796">
    <property type="entry name" value="Ank_2"/>
    <property type="match status" value="2"/>
</dbReference>
<organism evidence="4 5">
    <name type="scientific">Euphydryas editha</name>
    <name type="common">Edith's checkerspot</name>
    <dbReference type="NCBI Taxonomy" id="104508"/>
    <lineage>
        <taxon>Eukaryota</taxon>
        <taxon>Metazoa</taxon>
        <taxon>Ecdysozoa</taxon>
        <taxon>Arthropoda</taxon>
        <taxon>Hexapoda</taxon>
        <taxon>Insecta</taxon>
        <taxon>Pterygota</taxon>
        <taxon>Neoptera</taxon>
        <taxon>Endopterygota</taxon>
        <taxon>Lepidoptera</taxon>
        <taxon>Glossata</taxon>
        <taxon>Ditrysia</taxon>
        <taxon>Papilionoidea</taxon>
        <taxon>Nymphalidae</taxon>
        <taxon>Nymphalinae</taxon>
        <taxon>Euphydryas</taxon>
    </lineage>
</organism>
<dbReference type="AlphaFoldDB" id="A0AAU9V1E8"/>
<evidence type="ECO:0000313" key="5">
    <source>
        <dbReference type="Proteomes" id="UP001153954"/>
    </source>
</evidence>
<gene>
    <name evidence="4" type="ORF">EEDITHA_LOCUS18986</name>
</gene>
<protein>
    <recommendedName>
        <fullName evidence="6">Ankyrin repeat domain-containing protein 39</fullName>
    </recommendedName>
</protein>
<feature type="repeat" description="ANK" evidence="3">
    <location>
        <begin position="100"/>
        <end position="132"/>
    </location>
</feature>
<dbReference type="PANTHER" id="PTHR24171:SF8">
    <property type="entry name" value="BRCA1-ASSOCIATED RING DOMAIN PROTEIN 1"/>
    <property type="match status" value="1"/>
</dbReference>
<reference evidence="4" key="1">
    <citation type="submission" date="2022-03" db="EMBL/GenBank/DDBJ databases">
        <authorList>
            <person name="Tunstrom K."/>
        </authorList>
    </citation>
    <scope>NUCLEOTIDE SEQUENCE</scope>
</reference>
<sequence length="172" mass="18768">MDNKNGCHHSNCNITSPNESVRQTLSEMDWERGIWNAAYSGDKGRVQLLIDKAKNSKELVNSVDSSGYTALHYAARNGHEDICSMLLQYGASIDALTRSAKSTPIHKAAAAGKENTVVLLIKNGAKIDLQDADGKTPLHKAAENKNQNLIKILLQACPKLRDIKDNKGNMAI</sequence>
<dbReference type="SMART" id="SM00248">
    <property type="entry name" value="ANK"/>
    <property type="match status" value="3"/>
</dbReference>
<keyword evidence="1" id="KW-0677">Repeat</keyword>
<dbReference type="GO" id="GO:0070531">
    <property type="term" value="C:BRCA1-A complex"/>
    <property type="evidence" value="ECO:0007669"/>
    <property type="project" value="TreeGrafter"/>
</dbReference>
<dbReference type="PANTHER" id="PTHR24171">
    <property type="entry name" value="ANKYRIN REPEAT DOMAIN-CONTAINING PROTEIN 39-RELATED"/>
    <property type="match status" value="1"/>
</dbReference>
<dbReference type="GO" id="GO:0004842">
    <property type="term" value="F:ubiquitin-protein transferase activity"/>
    <property type="evidence" value="ECO:0007669"/>
    <property type="project" value="TreeGrafter"/>
</dbReference>
<dbReference type="InterPro" id="IPR036770">
    <property type="entry name" value="Ankyrin_rpt-contain_sf"/>
</dbReference>
<dbReference type="InterPro" id="IPR002110">
    <property type="entry name" value="Ankyrin_rpt"/>
</dbReference>
<evidence type="ECO:0000256" key="2">
    <source>
        <dbReference type="ARBA" id="ARBA00023043"/>
    </source>
</evidence>
<dbReference type="PROSITE" id="PS50297">
    <property type="entry name" value="ANK_REP_REGION"/>
    <property type="match status" value="3"/>
</dbReference>
<comment type="caution">
    <text evidence="4">The sequence shown here is derived from an EMBL/GenBank/DDBJ whole genome shotgun (WGS) entry which is preliminary data.</text>
</comment>
<feature type="repeat" description="ANK" evidence="3">
    <location>
        <begin position="133"/>
        <end position="155"/>
    </location>
</feature>
<dbReference type="PROSITE" id="PS50088">
    <property type="entry name" value="ANK_REPEAT"/>
    <property type="match status" value="3"/>
</dbReference>
<evidence type="ECO:0000256" key="1">
    <source>
        <dbReference type="ARBA" id="ARBA00022737"/>
    </source>
</evidence>
<proteinExistence type="predicted"/>
<evidence type="ECO:0000313" key="4">
    <source>
        <dbReference type="EMBL" id="CAH2104639.1"/>
    </source>
</evidence>